<evidence type="ECO:0000259" key="6">
    <source>
        <dbReference type="Pfam" id="PF00150"/>
    </source>
</evidence>
<proteinExistence type="inferred from homology"/>
<comment type="similarity">
    <text evidence="1 4">Belongs to the glycosyl hydrolase 5 (cellulase A) family.</text>
</comment>
<dbReference type="Gene3D" id="3.20.20.80">
    <property type="entry name" value="Glycosidases"/>
    <property type="match status" value="2"/>
</dbReference>
<evidence type="ECO:0000256" key="3">
    <source>
        <dbReference type="ARBA" id="ARBA00023295"/>
    </source>
</evidence>
<dbReference type="GO" id="GO:0008422">
    <property type="term" value="F:beta-glucosidase activity"/>
    <property type="evidence" value="ECO:0007669"/>
    <property type="project" value="TreeGrafter"/>
</dbReference>
<feature type="chain" id="PRO_5040513130" description="Glycoside hydrolase family 5 domain-containing protein" evidence="5">
    <location>
        <begin position="24"/>
        <end position="484"/>
    </location>
</feature>
<evidence type="ECO:0000313" key="8">
    <source>
        <dbReference type="Proteomes" id="UP000886653"/>
    </source>
</evidence>
<dbReference type="PANTHER" id="PTHR31297">
    <property type="entry name" value="GLUCAN ENDO-1,6-BETA-GLUCOSIDASE B"/>
    <property type="match status" value="1"/>
</dbReference>
<evidence type="ECO:0000256" key="5">
    <source>
        <dbReference type="SAM" id="SignalP"/>
    </source>
</evidence>
<dbReference type="SUPFAM" id="SSF51445">
    <property type="entry name" value="(Trans)glycosidases"/>
    <property type="match status" value="1"/>
</dbReference>
<keyword evidence="3 4" id="KW-0326">Glycosidase</keyword>
<dbReference type="PANTHER" id="PTHR31297:SF42">
    <property type="entry name" value="GLYCOSIDE HYDROLASE FAMILY 5 DOMAIN-CONTAINING PROTEIN"/>
    <property type="match status" value="1"/>
</dbReference>
<keyword evidence="8" id="KW-1185">Reference proteome</keyword>
<evidence type="ECO:0000256" key="1">
    <source>
        <dbReference type="ARBA" id="ARBA00005641"/>
    </source>
</evidence>
<dbReference type="Proteomes" id="UP000886653">
    <property type="component" value="Unassembled WGS sequence"/>
</dbReference>
<comment type="caution">
    <text evidence="7">The sequence shown here is derived from an EMBL/GenBank/DDBJ whole genome shotgun (WGS) entry which is preliminary data.</text>
</comment>
<feature type="domain" description="Glycoside hydrolase family 5" evidence="6">
    <location>
        <begin position="87"/>
        <end position="239"/>
    </location>
</feature>
<accession>A0A9P6NI54</accession>
<dbReference type="AlphaFoldDB" id="A0A9P6NI54"/>
<name>A0A9P6NI54_9BASI</name>
<reference evidence="7" key="1">
    <citation type="submission" date="2013-11" db="EMBL/GenBank/DDBJ databases">
        <title>Genome sequence of the fusiform rust pathogen reveals effectors for host alternation and coevolution with pine.</title>
        <authorList>
            <consortium name="DOE Joint Genome Institute"/>
            <person name="Smith K."/>
            <person name="Pendleton A."/>
            <person name="Kubisiak T."/>
            <person name="Anderson C."/>
            <person name="Salamov A."/>
            <person name="Aerts A."/>
            <person name="Riley R."/>
            <person name="Clum A."/>
            <person name="Lindquist E."/>
            <person name="Ence D."/>
            <person name="Campbell M."/>
            <person name="Kronenberg Z."/>
            <person name="Feau N."/>
            <person name="Dhillon B."/>
            <person name="Hamelin R."/>
            <person name="Burleigh J."/>
            <person name="Smith J."/>
            <person name="Yandell M."/>
            <person name="Nelson C."/>
            <person name="Grigoriev I."/>
            <person name="Davis J."/>
        </authorList>
    </citation>
    <scope>NUCLEOTIDE SEQUENCE</scope>
    <source>
        <strain evidence="7">G11</strain>
    </source>
</reference>
<dbReference type="Pfam" id="PF00150">
    <property type="entry name" value="Cellulase"/>
    <property type="match status" value="1"/>
</dbReference>
<evidence type="ECO:0000256" key="4">
    <source>
        <dbReference type="RuleBase" id="RU361153"/>
    </source>
</evidence>
<dbReference type="EMBL" id="MU167261">
    <property type="protein sequence ID" value="KAG0146398.1"/>
    <property type="molecule type" value="Genomic_DNA"/>
</dbReference>
<dbReference type="InterPro" id="IPR017853">
    <property type="entry name" value="GH"/>
</dbReference>
<keyword evidence="2 4" id="KW-0378">Hydrolase</keyword>
<gene>
    <name evidence="7" type="ORF">CROQUDRAFT_657375</name>
</gene>
<evidence type="ECO:0000256" key="2">
    <source>
        <dbReference type="ARBA" id="ARBA00022801"/>
    </source>
</evidence>
<dbReference type="InterPro" id="IPR001547">
    <property type="entry name" value="Glyco_hydro_5"/>
</dbReference>
<protein>
    <recommendedName>
        <fullName evidence="6">Glycoside hydrolase family 5 domain-containing protein</fullName>
    </recommendedName>
</protein>
<feature type="signal peptide" evidence="5">
    <location>
        <begin position="1"/>
        <end position="23"/>
    </location>
</feature>
<dbReference type="GO" id="GO:0009251">
    <property type="term" value="P:glucan catabolic process"/>
    <property type="evidence" value="ECO:0007669"/>
    <property type="project" value="TreeGrafter"/>
</dbReference>
<organism evidence="7 8">
    <name type="scientific">Cronartium quercuum f. sp. fusiforme G11</name>
    <dbReference type="NCBI Taxonomy" id="708437"/>
    <lineage>
        <taxon>Eukaryota</taxon>
        <taxon>Fungi</taxon>
        <taxon>Dikarya</taxon>
        <taxon>Basidiomycota</taxon>
        <taxon>Pucciniomycotina</taxon>
        <taxon>Pucciniomycetes</taxon>
        <taxon>Pucciniales</taxon>
        <taxon>Coleosporiaceae</taxon>
        <taxon>Cronartium</taxon>
    </lineage>
</organism>
<evidence type="ECO:0000313" key="7">
    <source>
        <dbReference type="EMBL" id="KAG0146398.1"/>
    </source>
</evidence>
<dbReference type="InterPro" id="IPR050386">
    <property type="entry name" value="Glycosyl_hydrolase_5"/>
</dbReference>
<sequence length="484" mass="54234">MFFLQLTIQIICLQVFLVNNAIAHFPGKVKHGVGIGGWLVSESWMNPTEWKQMGGEVCKDPSTCATTEFRLAQKLGQARANEVFKKHWQTWFDQTHVDRIKALQLDHVKIPLGWWIIEQLVQPPNEIYPQGGWTELKRGLNQLKEAGISVILDLHAVPGVGSANQYFAGNYTSEVHFYTDANYQRALTWTAVVTAMIHHDPDFQRVVGLLAVNEPEVDGSKTPGLEDYYSDFVTMVRVVEYASEVPCGTNLRPAFKRMAQSKNVVHALEAAIPLIPVYAAKATPVANVTELISQLKAYVEADDPHAASERKLVLDYVRPHFGEPQPKTACITTVAMQKAWQKKAPLASMAPHALGPRVYEDHVNFALGGSANATFDSYIETICRNKGLENAKLVGEVPFGRGQFSLATNFHATLHQIRAWGDAQKVVYRKDSFWTFWNFRVEDTLTELPFGKPVQWSYLKAVESGVLPTKPSHIYNPSICDPYL</sequence>
<dbReference type="GO" id="GO:0005576">
    <property type="term" value="C:extracellular region"/>
    <property type="evidence" value="ECO:0007669"/>
    <property type="project" value="TreeGrafter"/>
</dbReference>
<dbReference type="OrthoDB" id="1887033at2759"/>
<dbReference type="GO" id="GO:0009986">
    <property type="term" value="C:cell surface"/>
    <property type="evidence" value="ECO:0007669"/>
    <property type="project" value="TreeGrafter"/>
</dbReference>
<keyword evidence="5" id="KW-0732">Signal</keyword>